<dbReference type="RefSeq" id="WP_275306500.1">
    <property type="nucleotide sequence ID" value="NZ_CP095749.1"/>
</dbReference>
<name>A0ABY8A1D7_9ACTN</name>
<accession>A0ABY8A1D7</accession>
<reference evidence="1 2" key="1">
    <citation type="submission" date="2022-03" db="EMBL/GenBank/DDBJ databases">
        <title>Streptomyces yunnanensis P86,complete genome.</title>
        <authorList>
            <person name="Chen S."/>
            <person name="Zhang Q."/>
        </authorList>
    </citation>
    <scope>NUCLEOTIDE SEQUENCE [LARGE SCALE GENOMIC DNA]</scope>
    <source>
        <strain evidence="1 2">P86</strain>
    </source>
</reference>
<gene>
    <name evidence="1" type="ORF">MOV08_05090</name>
</gene>
<dbReference type="EMBL" id="CP095749">
    <property type="protein sequence ID" value="WEB38738.1"/>
    <property type="molecule type" value="Genomic_DNA"/>
</dbReference>
<evidence type="ECO:0000313" key="1">
    <source>
        <dbReference type="EMBL" id="WEB38738.1"/>
    </source>
</evidence>
<dbReference type="Proteomes" id="UP001218629">
    <property type="component" value="Chromosome"/>
</dbReference>
<protein>
    <submittedName>
        <fullName evidence="1">Uncharacterized protein</fullName>
    </submittedName>
</protein>
<organism evidence="1 2">
    <name type="scientific">Streptomyces yunnanensis</name>
    <dbReference type="NCBI Taxonomy" id="156453"/>
    <lineage>
        <taxon>Bacteria</taxon>
        <taxon>Bacillati</taxon>
        <taxon>Actinomycetota</taxon>
        <taxon>Actinomycetes</taxon>
        <taxon>Kitasatosporales</taxon>
        <taxon>Streptomycetaceae</taxon>
        <taxon>Streptomyces</taxon>
    </lineage>
</organism>
<evidence type="ECO:0000313" key="2">
    <source>
        <dbReference type="Proteomes" id="UP001218629"/>
    </source>
</evidence>
<keyword evidence="2" id="KW-1185">Reference proteome</keyword>
<sequence length="64" mass="7083">MNIDVQKHFTITSELSPESVKLLHDLVAKEIHTTDMTTVIDPNHLNKLGEIHHQLASALGAISE</sequence>
<proteinExistence type="predicted"/>